<name>A0A150F8X5_9BACI</name>
<feature type="domain" description="CAAX prenyl protease 2/Lysostaphin resistance protein A-like" evidence="2">
    <location>
        <begin position="91"/>
        <end position="174"/>
    </location>
</feature>
<accession>A0A150F8X5</accession>
<reference evidence="4" key="1">
    <citation type="submission" date="2016-02" db="EMBL/GenBank/DDBJ databases">
        <authorList>
            <person name="Dunlap C."/>
        </authorList>
    </citation>
    <scope>NUCLEOTIDE SEQUENCE [LARGE SCALE GENOMIC DNA]</scope>
    <source>
        <strain evidence="4">NRRL B-41092</strain>
    </source>
</reference>
<evidence type="ECO:0000313" key="3">
    <source>
        <dbReference type="EMBL" id="KXZ21557.1"/>
    </source>
</evidence>
<dbReference type="EMBL" id="LSBA01000006">
    <property type="protein sequence ID" value="KXZ21557.1"/>
    <property type="molecule type" value="Genomic_DNA"/>
</dbReference>
<dbReference type="STRING" id="1793963.AXI58_11395"/>
<dbReference type="GO" id="GO:0004175">
    <property type="term" value="F:endopeptidase activity"/>
    <property type="evidence" value="ECO:0007669"/>
    <property type="project" value="UniProtKB-ARBA"/>
</dbReference>
<organism evidence="3 4">
    <name type="scientific">Bacillus nakamurai</name>
    <dbReference type="NCBI Taxonomy" id="1793963"/>
    <lineage>
        <taxon>Bacteria</taxon>
        <taxon>Bacillati</taxon>
        <taxon>Bacillota</taxon>
        <taxon>Bacilli</taxon>
        <taxon>Bacillales</taxon>
        <taxon>Bacillaceae</taxon>
        <taxon>Bacillus</taxon>
    </lineage>
</organism>
<sequence>MIHQLTDREIVKQLYFTQFVILIASAVIGFFFFEDLHDFFKLWNIRDEYIIWYGVTLAVFVIFADMAVMKWCPRHLYDDGGINELLFRNRPVPHLLFLTLLIAFTEEILFRGVLQTHIGLWAASLVFAVLHFRYLTKWLLFIMVTGISLMLGLIYEWTGNLFVPVTAHFIIDAVFACQIRFQYVRRGLHDGNVKS</sequence>
<dbReference type="RefSeq" id="WP_061520923.1">
    <property type="nucleotide sequence ID" value="NZ_JAJJBV010000002.1"/>
</dbReference>
<proteinExistence type="predicted"/>
<dbReference type="OrthoDB" id="1523022at2"/>
<comment type="caution">
    <text evidence="3">The sequence shown here is derived from an EMBL/GenBank/DDBJ whole genome shotgun (WGS) entry which is preliminary data.</text>
</comment>
<evidence type="ECO:0000256" key="1">
    <source>
        <dbReference type="SAM" id="Phobius"/>
    </source>
</evidence>
<keyword evidence="3" id="KW-0645">Protease</keyword>
<keyword evidence="1" id="KW-0472">Membrane</keyword>
<dbReference type="GO" id="GO:0006508">
    <property type="term" value="P:proteolysis"/>
    <property type="evidence" value="ECO:0007669"/>
    <property type="project" value="UniProtKB-KW"/>
</dbReference>
<gene>
    <name evidence="3" type="ORF">AXI58_11395</name>
</gene>
<keyword evidence="3" id="KW-0378">Hydrolase</keyword>
<feature type="transmembrane region" description="Helical" evidence="1">
    <location>
        <begin position="139"/>
        <end position="155"/>
    </location>
</feature>
<evidence type="ECO:0000259" key="2">
    <source>
        <dbReference type="Pfam" id="PF02517"/>
    </source>
</evidence>
<dbReference type="Proteomes" id="UP000075430">
    <property type="component" value="Unassembled WGS sequence"/>
</dbReference>
<dbReference type="Pfam" id="PF02517">
    <property type="entry name" value="Rce1-like"/>
    <property type="match status" value="1"/>
</dbReference>
<dbReference type="AlphaFoldDB" id="A0A150F8X5"/>
<protein>
    <submittedName>
        <fullName evidence="3">CAAX protease</fullName>
    </submittedName>
</protein>
<feature type="transmembrane region" description="Helical" evidence="1">
    <location>
        <begin position="14"/>
        <end position="33"/>
    </location>
</feature>
<dbReference type="GO" id="GO:0080120">
    <property type="term" value="P:CAAX-box protein maturation"/>
    <property type="evidence" value="ECO:0007669"/>
    <property type="project" value="UniProtKB-ARBA"/>
</dbReference>
<feature type="transmembrane region" description="Helical" evidence="1">
    <location>
        <begin position="116"/>
        <end position="132"/>
    </location>
</feature>
<evidence type="ECO:0000313" key="4">
    <source>
        <dbReference type="Proteomes" id="UP000075430"/>
    </source>
</evidence>
<feature type="transmembrane region" description="Helical" evidence="1">
    <location>
        <begin position="49"/>
        <end position="71"/>
    </location>
</feature>
<keyword evidence="1" id="KW-0812">Transmembrane</keyword>
<dbReference type="InterPro" id="IPR003675">
    <property type="entry name" value="Rce1/LyrA-like_dom"/>
</dbReference>
<keyword evidence="1" id="KW-1133">Transmembrane helix</keyword>
<keyword evidence="4" id="KW-1185">Reference proteome</keyword>